<feature type="non-terminal residue" evidence="1">
    <location>
        <position position="70"/>
    </location>
</feature>
<accession>A0ABN8HTT3</accession>
<sequence>MCKLTARRFTFRPPFVCIDRAWNREVLGINLKTEVNNPLCIQYEVAAAAKIPSLRAQGRPECIFDRDASD</sequence>
<evidence type="ECO:0000313" key="1">
    <source>
        <dbReference type="EMBL" id="CAH2039140.1"/>
    </source>
</evidence>
<keyword evidence="2" id="KW-1185">Reference proteome</keyword>
<name>A0ABN8HTT3_9NEOP</name>
<evidence type="ECO:0000313" key="2">
    <source>
        <dbReference type="Proteomes" id="UP000837857"/>
    </source>
</evidence>
<organism evidence="1 2">
    <name type="scientific">Iphiclides podalirius</name>
    <name type="common">scarce swallowtail</name>
    <dbReference type="NCBI Taxonomy" id="110791"/>
    <lineage>
        <taxon>Eukaryota</taxon>
        <taxon>Metazoa</taxon>
        <taxon>Ecdysozoa</taxon>
        <taxon>Arthropoda</taxon>
        <taxon>Hexapoda</taxon>
        <taxon>Insecta</taxon>
        <taxon>Pterygota</taxon>
        <taxon>Neoptera</taxon>
        <taxon>Endopterygota</taxon>
        <taxon>Lepidoptera</taxon>
        <taxon>Glossata</taxon>
        <taxon>Ditrysia</taxon>
        <taxon>Papilionoidea</taxon>
        <taxon>Papilionidae</taxon>
        <taxon>Papilioninae</taxon>
        <taxon>Iphiclides</taxon>
    </lineage>
</organism>
<protein>
    <submittedName>
        <fullName evidence="1">Uncharacterized protein</fullName>
    </submittedName>
</protein>
<dbReference type="Proteomes" id="UP000837857">
    <property type="component" value="Chromosome 11"/>
</dbReference>
<gene>
    <name evidence="1" type="ORF">IPOD504_LOCUS1527</name>
</gene>
<reference evidence="1" key="1">
    <citation type="submission" date="2022-03" db="EMBL/GenBank/DDBJ databases">
        <authorList>
            <person name="Martin H S."/>
        </authorList>
    </citation>
    <scope>NUCLEOTIDE SEQUENCE</scope>
</reference>
<dbReference type="EMBL" id="OW152823">
    <property type="protein sequence ID" value="CAH2039140.1"/>
    <property type="molecule type" value="Genomic_DNA"/>
</dbReference>
<proteinExistence type="predicted"/>